<sequence length="172" mass="18883">MKKKGFTPTPKSSVCEDKTEKKFLMWGFTVVELLVSIGILTVLFALTTINLTRLPSSASQSTSYNRLISDLRSQQTKAMVGYDSAETPIGSKPYGIHFENTSYILFAGSSYVGGTDYYAVELDPGLSFTNSGEDITFSTGNGETVPVIFSIVNDQINQIQEIKINKYGATYQ</sequence>
<evidence type="ECO:0000256" key="1">
    <source>
        <dbReference type="SAM" id="Phobius"/>
    </source>
</evidence>
<protein>
    <recommendedName>
        <fullName evidence="4">Prepilin-type N-terminal cleavage/methylation domain-containing protein</fullName>
    </recommendedName>
</protein>
<keyword evidence="1" id="KW-0472">Membrane</keyword>
<comment type="caution">
    <text evidence="2">The sequence shown here is derived from an EMBL/GenBank/DDBJ whole genome shotgun (WGS) entry which is preliminary data.</text>
</comment>
<keyword evidence="1" id="KW-0812">Transmembrane</keyword>
<dbReference type="AlphaFoldDB" id="A0A1F8DJG6"/>
<name>A0A1F8DJG6_9BACT</name>
<proteinExistence type="predicted"/>
<evidence type="ECO:0000313" key="3">
    <source>
        <dbReference type="Proteomes" id="UP000177596"/>
    </source>
</evidence>
<organism evidence="2 3">
    <name type="scientific">Candidatus Woesebacteria bacterium RIFOXYD1_FULL_43_18</name>
    <dbReference type="NCBI Taxonomy" id="1802551"/>
    <lineage>
        <taxon>Bacteria</taxon>
        <taxon>Candidatus Woeseibacteriota</taxon>
    </lineage>
</organism>
<dbReference type="SUPFAM" id="SSF54523">
    <property type="entry name" value="Pili subunits"/>
    <property type="match status" value="1"/>
</dbReference>
<reference evidence="2 3" key="1">
    <citation type="journal article" date="2016" name="Nat. Commun.">
        <title>Thousands of microbial genomes shed light on interconnected biogeochemical processes in an aquifer system.</title>
        <authorList>
            <person name="Anantharaman K."/>
            <person name="Brown C.T."/>
            <person name="Hug L.A."/>
            <person name="Sharon I."/>
            <person name="Castelle C.J."/>
            <person name="Probst A.J."/>
            <person name="Thomas B.C."/>
            <person name="Singh A."/>
            <person name="Wilkins M.J."/>
            <person name="Karaoz U."/>
            <person name="Brodie E.L."/>
            <person name="Williams K.H."/>
            <person name="Hubbard S.S."/>
            <person name="Banfield J.F."/>
        </authorList>
    </citation>
    <scope>NUCLEOTIDE SEQUENCE [LARGE SCALE GENOMIC DNA]</scope>
</reference>
<dbReference type="Proteomes" id="UP000177596">
    <property type="component" value="Unassembled WGS sequence"/>
</dbReference>
<gene>
    <name evidence="2" type="ORF">A2573_01120</name>
</gene>
<accession>A0A1F8DJG6</accession>
<feature type="transmembrane region" description="Helical" evidence="1">
    <location>
        <begin position="23"/>
        <end position="46"/>
    </location>
</feature>
<evidence type="ECO:0000313" key="2">
    <source>
        <dbReference type="EMBL" id="OGM88761.1"/>
    </source>
</evidence>
<keyword evidence="1" id="KW-1133">Transmembrane helix</keyword>
<evidence type="ECO:0008006" key="4">
    <source>
        <dbReference type="Google" id="ProtNLM"/>
    </source>
</evidence>
<dbReference type="InterPro" id="IPR045584">
    <property type="entry name" value="Pilin-like"/>
</dbReference>
<dbReference type="EMBL" id="MGIL01000005">
    <property type="protein sequence ID" value="OGM88761.1"/>
    <property type="molecule type" value="Genomic_DNA"/>
</dbReference>